<evidence type="ECO:0000313" key="2">
    <source>
        <dbReference type="Proteomes" id="UP000554482"/>
    </source>
</evidence>
<gene>
    <name evidence="1" type="ORF">FRX31_005345</name>
</gene>
<protein>
    <submittedName>
        <fullName evidence="1">Uncharacterized protein</fullName>
    </submittedName>
</protein>
<reference evidence="1 2" key="1">
    <citation type="submission" date="2020-06" db="EMBL/GenBank/DDBJ databases">
        <title>Transcriptomic and genomic resources for Thalictrum thalictroides and T. hernandezii: Facilitating candidate gene discovery in an emerging model plant lineage.</title>
        <authorList>
            <person name="Arias T."/>
            <person name="Riano-Pachon D.M."/>
            <person name="Di Stilio V.S."/>
        </authorList>
    </citation>
    <scope>NUCLEOTIDE SEQUENCE [LARGE SCALE GENOMIC DNA]</scope>
    <source>
        <strain evidence="2">cv. WT478/WT964</strain>
        <tissue evidence="1">Leaves</tissue>
    </source>
</reference>
<proteinExistence type="predicted"/>
<evidence type="ECO:0000313" key="1">
    <source>
        <dbReference type="EMBL" id="KAF5205068.1"/>
    </source>
</evidence>
<comment type="caution">
    <text evidence="1">The sequence shown here is derived from an EMBL/GenBank/DDBJ whole genome shotgun (WGS) entry which is preliminary data.</text>
</comment>
<dbReference type="Proteomes" id="UP000554482">
    <property type="component" value="Unassembled WGS sequence"/>
</dbReference>
<feature type="non-terminal residue" evidence="1">
    <location>
        <position position="65"/>
    </location>
</feature>
<name>A0A7J6X845_THATH</name>
<dbReference type="AlphaFoldDB" id="A0A7J6X845"/>
<dbReference type="EMBL" id="JABWDY010004581">
    <property type="protein sequence ID" value="KAF5205068.1"/>
    <property type="molecule type" value="Genomic_DNA"/>
</dbReference>
<sequence length="65" mass="7650">METEVPSEFREKYFGKRKSIKEKHIIEAIEQARRDPESGDDKHHLNRLLLLLVCLLPDAYNTIDV</sequence>
<accession>A0A7J6X845</accession>
<keyword evidence="2" id="KW-1185">Reference proteome</keyword>
<organism evidence="1 2">
    <name type="scientific">Thalictrum thalictroides</name>
    <name type="common">Rue-anemone</name>
    <name type="synonym">Anemone thalictroides</name>
    <dbReference type="NCBI Taxonomy" id="46969"/>
    <lineage>
        <taxon>Eukaryota</taxon>
        <taxon>Viridiplantae</taxon>
        <taxon>Streptophyta</taxon>
        <taxon>Embryophyta</taxon>
        <taxon>Tracheophyta</taxon>
        <taxon>Spermatophyta</taxon>
        <taxon>Magnoliopsida</taxon>
        <taxon>Ranunculales</taxon>
        <taxon>Ranunculaceae</taxon>
        <taxon>Thalictroideae</taxon>
        <taxon>Thalictrum</taxon>
    </lineage>
</organism>